<protein>
    <submittedName>
        <fullName evidence="2">Uncharacterized protein</fullName>
    </submittedName>
</protein>
<feature type="compositionally biased region" description="Polar residues" evidence="1">
    <location>
        <begin position="57"/>
        <end position="74"/>
    </location>
</feature>
<evidence type="ECO:0000256" key="1">
    <source>
        <dbReference type="SAM" id="MobiDB-lite"/>
    </source>
</evidence>
<dbReference type="GeneID" id="36399530"/>
<evidence type="ECO:0000313" key="2">
    <source>
        <dbReference type="EMBL" id="CEG37009.1"/>
    </source>
</evidence>
<keyword evidence="3" id="KW-1185">Reference proteome</keyword>
<proteinExistence type="predicted"/>
<dbReference type="Proteomes" id="UP000054928">
    <property type="component" value="Unassembled WGS sequence"/>
</dbReference>
<accession>A0A0P1A9K9</accession>
<sequence length="81" mass="8829">MLEVIVHLKGGKICSIVKNFCHRKGDRAFSGVAKGYRFHGYEKQLRATKAGWDTESEASSSTPNTKEGSGSRTSAAVELVR</sequence>
<dbReference type="EMBL" id="CCYD01000261">
    <property type="protein sequence ID" value="CEG37009.1"/>
    <property type="molecule type" value="Genomic_DNA"/>
</dbReference>
<evidence type="ECO:0000313" key="3">
    <source>
        <dbReference type="Proteomes" id="UP000054928"/>
    </source>
</evidence>
<dbReference type="RefSeq" id="XP_024573378.1">
    <property type="nucleotide sequence ID" value="XM_024722287.1"/>
</dbReference>
<dbReference type="AlphaFoldDB" id="A0A0P1A9K9"/>
<organism evidence="2 3">
    <name type="scientific">Plasmopara halstedii</name>
    <name type="common">Downy mildew of sunflower</name>
    <dbReference type="NCBI Taxonomy" id="4781"/>
    <lineage>
        <taxon>Eukaryota</taxon>
        <taxon>Sar</taxon>
        <taxon>Stramenopiles</taxon>
        <taxon>Oomycota</taxon>
        <taxon>Peronosporomycetes</taxon>
        <taxon>Peronosporales</taxon>
        <taxon>Peronosporaceae</taxon>
        <taxon>Plasmopara</taxon>
    </lineage>
</organism>
<name>A0A0P1A9K9_PLAHL</name>
<reference evidence="3" key="1">
    <citation type="submission" date="2014-09" db="EMBL/GenBank/DDBJ databases">
        <authorList>
            <person name="Sharma Rahul"/>
            <person name="Thines Marco"/>
        </authorList>
    </citation>
    <scope>NUCLEOTIDE SEQUENCE [LARGE SCALE GENOMIC DNA]</scope>
</reference>
<feature type="region of interest" description="Disordered" evidence="1">
    <location>
        <begin position="47"/>
        <end position="81"/>
    </location>
</feature>